<evidence type="ECO:0000256" key="4">
    <source>
        <dbReference type="ARBA" id="ARBA00022692"/>
    </source>
</evidence>
<feature type="transmembrane region" description="Helical" evidence="8">
    <location>
        <begin position="44"/>
        <end position="68"/>
    </location>
</feature>
<accession>A0A3D8K4P4</accession>
<evidence type="ECO:0000313" key="10">
    <source>
        <dbReference type="Proteomes" id="UP000256838"/>
    </source>
</evidence>
<feature type="transmembrane region" description="Helical" evidence="8">
    <location>
        <begin position="383"/>
        <end position="405"/>
    </location>
</feature>
<proteinExistence type="inferred from homology"/>
<dbReference type="Pfam" id="PF00474">
    <property type="entry name" value="SSF"/>
    <property type="match status" value="1"/>
</dbReference>
<dbReference type="EMBL" id="QRGA01000003">
    <property type="protein sequence ID" value="RDU99845.1"/>
    <property type="molecule type" value="Genomic_DNA"/>
</dbReference>
<dbReference type="InterPro" id="IPR001734">
    <property type="entry name" value="Na/solute_symporter"/>
</dbReference>
<evidence type="ECO:0000256" key="1">
    <source>
        <dbReference type="ARBA" id="ARBA00004141"/>
    </source>
</evidence>
<dbReference type="CDD" id="cd10322">
    <property type="entry name" value="SLC5sbd"/>
    <property type="match status" value="1"/>
</dbReference>
<dbReference type="Gene3D" id="1.20.1730.10">
    <property type="entry name" value="Sodium/glucose cotransporter"/>
    <property type="match status" value="1"/>
</dbReference>
<dbReference type="PROSITE" id="PS50283">
    <property type="entry name" value="NA_SOLUT_SYMP_3"/>
    <property type="match status" value="1"/>
</dbReference>
<dbReference type="InterPro" id="IPR038377">
    <property type="entry name" value="Na/Glc_symporter_sf"/>
</dbReference>
<dbReference type="RefSeq" id="WP_115532513.1">
    <property type="nucleotide sequence ID" value="NZ_QRGA01000003.1"/>
</dbReference>
<dbReference type="GO" id="GO:0022857">
    <property type="term" value="F:transmembrane transporter activity"/>
    <property type="evidence" value="ECO:0007669"/>
    <property type="project" value="InterPro"/>
</dbReference>
<comment type="similarity">
    <text evidence="2 7">Belongs to the sodium:solute symporter (SSF) (TC 2.A.21) family.</text>
</comment>
<keyword evidence="6 8" id="KW-0472">Membrane</keyword>
<dbReference type="GO" id="GO:0005886">
    <property type="term" value="C:plasma membrane"/>
    <property type="evidence" value="ECO:0007669"/>
    <property type="project" value="TreeGrafter"/>
</dbReference>
<feature type="transmembrane region" description="Helical" evidence="8">
    <location>
        <begin position="6"/>
        <end position="24"/>
    </location>
</feature>
<keyword evidence="3" id="KW-0813">Transport</keyword>
<gene>
    <name evidence="9" type="ORF">DWV00_05380</name>
</gene>
<feature type="transmembrane region" description="Helical" evidence="8">
    <location>
        <begin position="306"/>
        <end position="339"/>
    </location>
</feature>
<dbReference type="OrthoDB" id="9789704at2"/>
<feature type="transmembrane region" description="Helical" evidence="8">
    <location>
        <begin position="154"/>
        <end position="177"/>
    </location>
</feature>
<comment type="caution">
    <text evidence="9">The sequence shown here is derived from an EMBL/GenBank/DDBJ whole genome shotgun (WGS) entry which is preliminary data.</text>
</comment>
<evidence type="ECO:0000256" key="2">
    <source>
        <dbReference type="ARBA" id="ARBA00006434"/>
    </source>
</evidence>
<evidence type="ECO:0000256" key="6">
    <source>
        <dbReference type="ARBA" id="ARBA00023136"/>
    </source>
</evidence>
<feature type="transmembrane region" description="Helical" evidence="8">
    <location>
        <begin position="360"/>
        <end position="377"/>
    </location>
</feature>
<feature type="transmembrane region" description="Helical" evidence="8">
    <location>
        <begin position="436"/>
        <end position="458"/>
    </location>
</feature>
<evidence type="ECO:0000256" key="5">
    <source>
        <dbReference type="ARBA" id="ARBA00022989"/>
    </source>
</evidence>
<dbReference type="AlphaFoldDB" id="A0A3D8K4P4"/>
<keyword evidence="5 8" id="KW-1133">Transmembrane helix</keyword>
<feature type="transmembrane region" description="Helical" evidence="8">
    <location>
        <begin position="263"/>
        <end position="286"/>
    </location>
</feature>
<keyword evidence="4 8" id="KW-0812">Transmembrane</keyword>
<reference evidence="9 10" key="1">
    <citation type="submission" date="2018-08" db="EMBL/GenBank/DDBJ databases">
        <title>Paraburkholderia sp. DHOM06 isolated from forest soil.</title>
        <authorList>
            <person name="Gao Z.-H."/>
            <person name="Qiu L.-H."/>
        </authorList>
    </citation>
    <scope>NUCLEOTIDE SEQUENCE [LARGE SCALE GENOMIC DNA]</scope>
    <source>
        <strain evidence="9 10">DHOM06</strain>
    </source>
</reference>
<dbReference type="PANTHER" id="PTHR48086:SF7">
    <property type="entry name" value="SODIUM-SOLUTE SYMPORTER-RELATED"/>
    <property type="match status" value="1"/>
</dbReference>
<feature type="transmembrane region" description="Helical" evidence="8">
    <location>
        <begin position="412"/>
        <end position="430"/>
    </location>
</feature>
<evidence type="ECO:0000256" key="3">
    <source>
        <dbReference type="ARBA" id="ARBA00022448"/>
    </source>
</evidence>
<dbReference type="Proteomes" id="UP000256838">
    <property type="component" value="Unassembled WGS sequence"/>
</dbReference>
<protein>
    <submittedName>
        <fullName evidence="9">Sodium:solute symporter family protein</fullName>
    </submittedName>
</protein>
<dbReference type="InterPro" id="IPR050277">
    <property type="entry name" value="Sodium:Solute_Symporter"/>
</dbReference>
<comment type="subcellular location">
    <subcellularLocation>
        <location evidence="1">Membrane</location>
        <topology evidence="1">Multi-pass membrane protein</topology>
    </subcellularLocation>
</comment>
<keyword evidence="10" id="KW-1185">Reference proteome</keyword>
<feature type="transmembrane region" description="Helical" evidence="8">
    <location>
        <begin position="74"/>
        <end position="93"/>
    </location>
</feature>
<evidence type="ECO:0000313" key="9">
    <source>
        <dbReference type="EMBL" id="RDU99845.1"/>
    </source>
</evidence>
<sequence>MKSQIFLVGFVAYVIVMIGVSALVARRQRSGADFLLGGRAFPMFLTLGSTVATMVGTGSSIGAVGFAYKNGWAGGLYGLGGAVGILLLAWMFAPVRKYEFMTMSEELSYYVGGNRIVKNFSGVLMLVASLGWLGSHILGGGLYLAWIAHIDLTLAKVLIAIGFAAYVVIGGYTAMVWTDTLQAIVLFVGFVLIAIVSVSMAGGVGHIQAAMDPSAVSFLALGKIGPVHALSLSVAVAVGVLATPSYRQRIYAGRDAATVRRSFVISGTLYFFFSALPALIGMAAHVLNPHLSNSDFAFPYLASEVLPLWLGMIVLTAAMSSTLSTSSADSVAAVSLLLIDVRGIFTRTSPDPAKAIVRSRVGLLAVIGVALLLALPSSDIINYITKMIATVLSGLFACGVLGRFWPRFTWQGALASLICASGVSLAVISIDSWSAFWGNPVIPSVLVAFAAGVLVSLVTPPGRVTREEALVLLAKERQQMERVVSAH</sequence>
<feature type="transmembrane region" description="Helical" evidence="8">
    <location>
        <begin position="184"/>
        <end position="204"/>
    </location>
</feature>
<name>A0A3D8K4P4_9BURK</name>
<feature type="transmembrane region" description="Helical" evidence="8">
    <location>
        <begin position="123"/>
        <end position="148"/>
    </location>
</feature>
<evidence type="ECO:0000256" key="8">
    <source>
        <dbReference type="SAM" id="Phobius"/>
    </source>
</evidence>
<organism evidence="9 10">
    <name type="scientific">Trinickia dinghuensis</name>
    <dbReference type="NCBI Taxonomy" id="2291023"/>
    <lineage>
        <taxon>Bacteria</taxon>
        <taxon>Pseudomonadati</taxon>
        <taxon>Pseudomonadota</taxon>
        <taxon>Betaproteobacteria</taxon>
        <taxon>Burkholderiales</taxon>
        <taxon>Burkholderiaceae</taxon>
        <taxon>Trinickia</taxon>
    </lineage>
</organism>
<evidence type="ECO:0000256" key="7">
    <source>
        <dbReference type="RuleBase" id="RU362091"/>
    </source>
</evidence>
<dbReference type="PANTHER" id="PTHR48086">
    <property type="entry name" value="SODIUM/PROLINE SYMPORTER-RELATED"/>
    <property type="match status" value="1"/>
</dbReference>
<feature type="transmembrane region" description="Helical" evidence="8">
    <location>
        <begin position="224"/>
        <end position="242"/>
    </location>
</feature>